<proteinExistence type="predicted"/>
<evidence type="ECO:0000313" key="1">
    <source>
        <dbReference type="EMBL" id="MBH9576314.1"/>
    </source>
</evidence>
<reference evidence="1" key="1">
    <citation type="submission" date="2020-12" db="EMBL/GenBank/DDBJ databases">
        <title>The genome sequence of Inhella sp. 1Y17.</title>
        <authorList>
            <person name="Liu Y."/>
        </authorList>
    </citation>
    <scope>NUCLEOTIDE SEQUENCE</scope>
    <source>
        <strain evidence="1">1Y17</strain>
    </source>
</reference>
<protein>
    <submittedName>
        <fullName evidence="1">Uncharacterized protein</fullName>
    </submittedName>
</protein>
<gene>
    <name evidence="1" type="ORF">I7X39_05260</name>
</gene>
<name>A0A931J2F3_9BURK</name>
<dbReference type="Proteomes" id="UP000613266">
    <property type="component" value="Unassembled WGS sequence"/>
</dbReference>
<keyword evidence="2" id="KW-1185">Reference proteome</keyword>
<evidence type="ECO:0000313" key="2">
    <source>
        <dbReference type="Proteomes" id="UP000613266"/>
    </source>
</evidence>
<dbReference type="RefSeq" id="WP_198109937.1">
    <property type="nucleotide sequence ID" value="NZ_JAEDAK010000003.1"/>
</dbReference>
<organism evidence="1 2">
    <name type="scientific">Inhella proteolytica</name>
    <dbReference type="NCBI Taxonomy" id="2795029"/>
    <lineage>
        <taxon>Bacteria</taxon>
        <taxon>Pseudomonadati</taxon>
        <taxon>Pseudomonadota</taxon>
        <taxon>Betaproteobacteria</taxon>
        <taxon>Burkholderiales</taxon>
        <taxon>Sphaerotilaceae</taxon>
        <taxon>Inhella</taxon>
    </lineage>
</organism>
<dbReference type="AlphaFoldDB" id="A0A931J2F3"/>
<comment type="caution">
    <text evidence="1">The sequence shown here is derived from an EMBL/GenBank/DDBJ whole genome shotgun (WGS) entry which is preliminary data.</text>
</comment>
<accession>A0A931J2F3</accession>
<dbReference type="EMBL" id="JAEDAK010000003">
    <property type="protein sequence ID" value="MBH9576314.1"/>
    <property type="molecule type" value="Genomic_DNA"/>
</dbReference>
<sequence length="81" mass="9040">MRDKSDIELPVLTDVVQVARRAAAPTIDPTLGEQLDAWLIDQLPGLVHEVVVELTPRFEQQLLDALMPRLLASLAQWQGEV</sequence>